<proteinExistence type="predicted"/>
<evidence type="ECO:0000313" key="1">
    <source>
        <dbReference type="EnsemblPlants" id="PGSC0003DMT400033982"/>
    </source>
</evidence>
<reference evidence="2" key="1">
    <citation type="journal article" date="2011" name="Nature">
        <title>Genome sequence and analysis of the tuber crop potato.</title>
        <authorList>
            <consortium name="The Potato Genome Sequencing Consortium"/>
        </authorList>
    </citation>
    <scope>NUCLEOTIDE SEQUENCE [LARGE SCALE GENOMIC DNA]</scope>
    <source>
        <strain evidence="2">cv. DM1-3 516 R44</strain>
    </source>
</reference>
<dbReference type="AlphaFoldDB" id="M1B000"/>
<evidence type="ECO:0000313" key="2">
    <source>
        <dbReference type="Proteomes" id="UP000011115"/>
    </source>
</evidence>
<protein>
    <submittedName>
        <fullName evidence="1">Uncharacterized protein</fullName>
    </submittedName>
</protein>
<dbReference type="EnsemblPlants" id="PGSC0003DMT400033982">
    <property type="protein sequence ID" value="PGSC0003DMT400033982"/>
    <property type="gene ID" value="PGSC0003DMG400013064"/>
</dbReference>
<accession>M1B000</accession>
<sequence>MCRRGAGGVTRMIFRLDTASWAPCFARTSTTSLACRKLCRIVGLPNFLNSDLQVKIAVL</sequence>
<dbReference type="EnsemblPlants" id="PGSC0003DMT400033981">
    <property type="protein sequence ID" value="PGSC0003DMT400033981"/>
    <property type="gene ID" value="PGSC0003DMG400013064"/>
</dbReference>
<dbReference type="HOGENOM" id="CLU_2965532_0_0_1"/>
<reference evidence="1" key="2">
    <citation type="submission" date="2015-06" db="UniProtKB">
        <authorList>
            <consortium name="EnsemblPlants"/>
        </authorList>
    </citation>
    <scope>IDENTIFICATION</scope>
    <source>
        <strain evidence="1">DM1-3 516 R44</strain>
    </source>
</reference>
<dbReference type="Proteomes" id="UP000011115">
    <property type="component" value="Unassembled WGS sequence"/>
</dbReference>
<dbReference type="Gramene" id="PGSC0003DMT400033982">
    <property type="protein sequence ID" value="PGSC0003DMT400033982"/>
    <property type="gene ID" value="PGSC0003DMG400013064"/>
</dbReference>
<dbReference type="ExpressionAtlas" id="M1B000">
    <property type="expression patterns" value="baseline"/>
</dbReference>
<dbReference type="Gramene" id="PGSC0003DMT400033981">
    <property type="protein sequence ID" value="PGSC0003DMT400033981"/>
    <property type="gene ID" value="PGSC0003DMG400013064"/>
</dbReference>
<name>M1B000_SOLTU</name>
<keyword evidence="2" id="KW-1185">Reference proteome</keyword>
<organism evidence="1 2">
    <name type="scientific">Solanum tuberosum</name>
    <name type="common">Potato</name>
    <dbReference type="NCBI Taxonomy" id="4113"/>
    <lineage>
        <taxon>Eukaryota</taxon>
        <taxon>Viridiplantae</taxon>
        <taxon>Streptophyta</taxon>
        <taxon>Embryophyta</taxon>
        <taxon>Tracheophyta</taxon>
        <taxon>Spermatophyta</taxon>
        <taxon>Magnoliopsida</taxon>
        <taxon>eudicotyledons</taxon>
        <taxon>Gunneridae</taxon>
        <taxon>Pentapetalae</taxon>
        <taxon>asterids</taxon>
        <taxon>lamiids</taxon>
        <taxon>Solanales</taxon>
        <taxon>Solanaceae</taxon>
        <taxon>Solanoideae</taxon>
        <taxon>Solaneae</taxon>
        <taxon>Solanum</taxon>
    </lineage>
</organism>